<evidence type="ECO:0000313" key="3">
    <source>
        <dbReference type="Proteomes" id="UP000245609"/>
    </source>
</evidence>
<evidence type="ECO:0000313" key="2">
    <source>
        <dbReference type="EMBL" id="PVV04061.1"/>
    </source>
</evidence>
<name>A0A2T9ZHK2_9FUNG</name>
<reference evidence="2 3" key="1">
    <citation type="journal article" date="2018" name="MBio">
        <title>Comparative Genomics Reveals the Core Gene Toolbox for the Fungus-Insect Symbiosis.</title>
        <authorList>
            <person name="Wang Y."/>
            <person name="Stata M."/>
            <person name="Wang W."/>
            <person name="Stajich J.E."/>
            <person name="White M.M."/>
            <person name="Moncalvo J.M."/>
        </authorList>
    </citation>
    <scope>NUCLEOTIDE SEQUENCE [LARGE SCALE GENOMIC DNA]</scope>
    <source>
        <strain evidence="2 3">SC-DP-2</strain>
    </source>
</reference>
<dbReference type="Proteomes" id="UP000245609">
    <property type="component" value="Unassembled WGS sequence"/>
</dbReference>
<keyword evidence="3" id="KW-1185">Reference proteome</keyword>
<feature type="region of interest" description="Disordered" evidence="1">
    <location>
        <begin position="795"/>
        <end position="823"/>
    </location>
</feature>
<proteinExistence type="predicted"/>
<gene>
    <name evidence="2" type="ORF">BB560_001440</name>
</gene>
<organism evidence="2 3">
    <name type="scientific">Smittium megazygosporum</name>
    <dbReference type="NCBI Taxonomy" id="133381"/>
    <lineage>
        <taxon>Eukaryota</taxon>
        <taxon>Fungi</taxon>
        <taxon>Fungi incertae sedis</taxon>
        <taxon>Zoopagomycota</taxon>
        <taxon>Kickxellomycotina</taxon>
        <taxon>Harpellomycetes</taxon>
        <taxon>Harpellales</taxon>
        <taxon>Legeriomycetaceae</taxon>
        <taxon>Smittium</taxon>
    </lineage>
</organism>
<dbReference type="AlphaFoldDB" id="A0A2T9ZHK2"/>
<feature type="compositionally biased region" description="Polar residues" evidence="1">
    <location>
        <begin position="814"/>
        <end position="823"/>
    </location>
</feature>
<dbReference type="EMBL" id="MBFS01000165">
    <property type="protein sequence ID" value="PVV04061.1"/>
    <property type="molecule type" value="Genomic_DNA"/>
</dbReference>
<evidence type="ECO:0000256" key="1">
    <source>
        <dbReference type="SAM" id="MobiDB-lite"/>
    </source>
</evidence>
<comment type="caution">
    <text evidence="2">The sequence shown here is derived from an EMBL/GenBank/DDBJ whole genome shotgun (WGS) entry which is preliminary data.</text>
</comment>
<protein>
    <submittedName>
        <fullName evidence="2">Uncharacterized protein</fullName>
    </submittedName>
</protein>
<accession>A0A2T9ZHK2</accession>
<sequence length="1031" mass="117232">MSLKNNSDPEKLRQLLFSSSAETISNNLSQWLLEFHSTSKISTDFSFLIHSTSILSLRLETWISSYLYGNMSSFEQSSIYNIFNPEGWFLKLLLKYRIPVDKRMSLLKQELLIQLDDSSFKTSSISPPIDPKELEQKYPVWKLPITSLPASAQLQLILSTNNLPKNRSLTSLYSRCVYDKLFNQEFILLDMFEYILFSVIKSVGSNVPQNPSFDSLTTFKSIAKSAQSPNFLTQLAEAYLNYFAPTTVFLDVSLNPNPPNTAKSDPQKPVYNFKANKIMEDNILSFGNRLQNLSVIDFTCEIISLFWLPHFSKTALLSPYTTNNNDLSNIRDWSWTVSPNQVFGIQCFCLLIARFAIAEAWLEFKNISNYDNLQIDEKSKYLINTHEDAYKIARKKCINEALIESITFIFGSRLSQHVAQGTTMGTSPSQQLELLVLDYLVEAWIGFSFPWSCKIFNDFIKYCTPFISENNQARSKSSLPRNWEYRANRTLEIPVPELYSPTISLFLEAVVPSYDILASVPCPTHYNQTLDQVLNESSGSILCSDFINSSISLKKVNSQYIFKTSSRNFAVPLAIPTAPVSTNVSISSPVARATKTADAFAGVIGPTVDPIKSCRCKTNPDILTILSKVISAIGNAELASQRISYNQSQSERNSLWLRTFSDSELAPNFSLVRDTDKRNVLISKTFGQFSLLDYKFYDSLESVYNLMLPSLFLLSFPHFKAATSFFGSKESVAIPTSIPSKLFYYALNYRFPNYSGSVLFLSSREHISPFLLRLVEIDHLSSNFSKSLKNDVKPKRFINNTRKTPENRSVIPESPTNQNSSSNESLISQASGFLFDLISDQIIAPLFSSNSRNSSSQLELIASNKKKAERYFYIHQYITNIIHSVIFTFGVSPFDLNAIVNLRENNDIEKDDSLPRKNITSMLEESVNIIKKVRQDSIPNNERKLSSKYQLQLPSSPKKEKIKSDTGYSDNTSLASPEEFKKQIEQVKRNRKLDSREHSRFLFEPSEHKFNTVRPRVTRTNNNINNLKNIS</sequence>
<feature type="compositionally biased region" description="Polar residues" evidence="1">
    <location>
        <begin position="966"/>
        <end position="975"/>
    </location>
</feature>
<dbReference type="OrthoDB" id="5599524at2759"/>
<feature type="region of interest" description="Disordered" evidence="1">
    <location>
        <begin position="941"/>
        <end position="978"/>
    </location>
</feature>